<dbReference type="Proteomes" id="UP000298030">
    <property type="component" value="Unassembled WGS sequence"/>
</dbReference>
<comment type="similarity">
    <text evidence="1">Belongs to the peptidase C2 family.</text>
</comment>
<keyword evidence="10" id="KW-1185">Reference proteome</keyword>
<dbReference type="InterPro" id="IPR000169">
    <property type="entry name" value="Pept_cys_AS"/>
</dbReference>
<keyword evidence="2 6" id="KW-0645">Protease</keyword>
<evidence type="ECO:0000256" key="4">
    <source>
        <dbReference type="ARBA" id="ARBA00022807"/>
    </source>
</evidence>
<dbReference type="InterPro" id="IPR022684">
    <property type="entry name" value="Calpain_cysteine_protease"/>
</dbReference>
<reference evidence="9 10" key="1">
    <citation type="journal article" date="2019" name="Nat. Ecol. Evol.">
        <title>Megaphylogeny resolves global patterns of mushroom evolution.</title>
        <authorList>
            <person name="Varga T."/>
            <person name="Krizsan K."/>
            <person name="Foldi C."/>
            <person name="Dima B."/>
            <person name="Sanchez-Garcia M."/>
            <person name="Sanchez-Ramirez S."/>
            <person name="Szollosi G.J."/>
            <person name="Szarkandi J.G."/>
            <person name="Papp V."/>
            <person name="Albert L."/>
            <person name="Andreopoulos W."/>
            <person name="Angelini C."/>
            <person name="Antonin V."/>
            <person name="Barry K.W."/>
            <person name="Bougher N.L."/>
            <person name="Buchanan P."/>
            <person name="Buyck B."/>
            <person name="Bense V."/>
            <person name="Catcheside P."/>
            <person name="Chovatia M."/>
            <person name="Cooper J."/>
            <person name="Damon W."/>
            <person name="Desjardin D."/>
            <person name="Finy P."/>
            <person name="Geml J."/>
            <person name="Haridas S."/>
            <person name="Hughes K."/>
            <person name="Justo A."/>
            <person name="Karasinski D."/>
            <person name="Kautmanova I."/>
            <person name="Kiss B."/>
            <person name="Kocsube S."/>
            <person name="Kotiranta H."/>
            <person name="LaButti K.M."/>
            <person name="Lechner B.E."/>
            <person name="Liimatainen K."/>
            <person name="Lipzen A."/>
            <person name="Lukacs Z."/>
            <person name="Mihaltcheva S."/>
            <person name="Morgado L.N."/>
            <person name="Niskanen T."/>
            <person name="Noordeloos M.E."/>
            <person name="Ohm R.A."/>
            <person name="Ortiz-Santana B."/>
            <person name="Ovrebo C."/>
            <person name="Racz N."/>
            <person name="Riley R."/>
            <person name="Savchenko A."/>
            <person name="Shiryaev A."/>
            <person name="Soop K."/>
            <person name="Spirin V."/>
            <person name="Szebenyi C."/>
            <person name="Tomsovsky M."/>
            <person name="Tulloss R.E."/>
            <person name="Uehling J."/>
            <person name="Grigoriev I.V."/>
            <person name="Vagvolgyi C."/>
            <person name="Papp T."/>
            <person name="Martin F.M."/>
            <person name="Miettinen O."/>
            <person name="Hibbett D.S."/>
            <person name="Nagy L.G."/>
        </authorList>
    </citation>
    <scope>NUCLEOTIDE SEQUENCE [LARGE SCALE GENOMIC DNA]</scope>
    <source>
        <strain evidence="9 10">FP101781</strain>
    </source>
</reference>
<feature type="active site" evidence="5 6">
    <location>
        <position position="188"/>
    </location>
</feature>
<dbReference type="PANTHER" id="PTHR10183">
    <property type="entry name" value="CALPAIN"/>
    <property type="match status" value="1"/>
</dbReference>
<sequence>MSSDPEKETKPPLDSASSSTLPVISDRETLHDKDAKETRKNSDHTETSVTVKSEGDGEDKSGKKEEGEGKDGTGDKEDKEDEANPKAELEKPGLLVTPGLLSVIEVCKEKVETIAKECRASNTKYRDLEFDMLNEAHMCLYSVNWSGIGKFPSDKQRVTEVFESPTFFKSDDGTPSSDDIHQGALGDCWFLCALATISNLPHLVQQVCVAKDEEVGVYGFIFYRDDGWVSVIIDDMLFTNAPKWEELTKEEKDLYHDKDQFNKISRKGGKILTFAKSGAHGETWVPLIEKAYAKFYGCYNHLQGGFPREAIEDLTGGVATLFLTTDILDRDAFWNDQLLKANKDRLFSCYFWGLNNPDGGDARVQGLVGSHAYSVLRAVECNGKRFVVVRNPWGESEWTGPWADGSKQWEGEWLKVLPLLGHSFGDDGQFVMEYDDFLTCFTHMDRTLLFDSGWTAASKWLQVPLQPGPISWSYGDLSYVVTVPAATRAVFVLSQLNSRFFDAIERGYRFNLDFSVVKEGESKPFTRSSQAMPFCRRVTVEADLQPGKYFVYVSMPQGKGFAEIALIVYAL</sequence>
<dbReference type="PROSITE" id="PS00139">
    <property type="entry name" value="THIOL_PROTEASE_CYS"/>
    <property type="match status" value="1"/>
</dbReference>
<feature type="region of interest" description="Disordered" evidence="7">
    <location>
        <begin position="1"/>
        <end position="91"/>
    </location>
</feature>
<dbReference type="SMART" id="SM00230">
    <property type="entry name" value="CysPc"/>
    <property type="match status" value="1"/>
</dbReference>
<dbReference type="EMBL" id="QPFP01000010">
    <property type="protein sequence ID" value="TEB34060.1"/>
    <property type="molecule type" value="Genomic_DNA"/>
</dbReference>
<feature type="compositionally biased region" description="Basic and acidic residues" evidence="7">
    <location>
        <begin position="53"/>
        <end position="91"/>
    </location>
</feature>
<dbReference type="PRINTS" id="PR00704">
    <property type="entry name" value="CALPAIN"/>
</dbReference>
<comment type="caution">
    <text evidence="9">The sequence shown here is derived from an EMBL/GenBank/DDBJ whole genome shotgun (WGS) entry which is preliminary data.</text>
</comment>
<keyword evidence="3 6" id="KW-0378">Hydrolase</keyword>
<evidence type="ECO:0000259" key="8">
    <source>
        <dbReference type="PROSITE" id="PS50203"/>
    </source>
</evidence>
<feature type="compositionally biased region" description="Basic and acidic residues" evidence="7">
    <location>
        <begin position="1"/>
        <end position="11"/>
    </location>
</feature>
<dbReference type="STRING" id="71717.A0A4Y7TIS1"/>
<evidence type="ECO:0000256" key="7">
    <source>
        <dbReference type="SAM" id="MobiDB-lite"/>
    </source>
</evidence>
<feature type="active site" evidence="5 6">
    <location>
        <position position="371"/>
    </location>
</feature>
<dbReference type="CDD" id="cd00044">
    <property type="entry name" value="CysPc"/>
    <property type="match status" value="1"/>
</dbReference>
<feature type="compositionally biased region" description="Basic and acidic residues" evidence="7">
    <location>
        <begin position="25"/>
        <end position="46"/>
    </location>
</feature>
<evidence type="ECO:0000256" key="6">
    <source>
        <dbReference type="PROSITE-ProRule" id="PRU00239"/>
    </source>
</evidence>
<organism evidence="9 10">
    <name type="scientific">Coprinellus micaceus</name>
    <name type="common">Glistening ink-cap mushroom</name>
    <name type="synonym">Coprinus micaceus</name>
    <dbReference type="NCBI Taxonomy" id="71717"/>
    <lineage>
        <taxon>Eukaryota</taxon>
        <taxon>Fungi</taxon>
        <taxon>Dikarya</taxon>
        <taxon>Basidiomycota</taxon>
        <taxon>Agaricomycotina</taxon>
        <taxon>Agaricomycetes</taxon>
        <taxon>Agaricomycetidae</taxon>
        <taxon>Agaricales</taxon>
        <taxon>Agaricineae</taxon>
        <taxon>Psathyrellaceae</taxon>
        <taxon>Coprinellus</taxon>
    </lineage>
</organism>
<evidence type="ECO:0000313" key="10">
    <source>
        <dbReference type="Proteomes" id="UP000298030"/>
    </source>
</evidence>
<feature type="active site" evidence="5 6">
    <location>
        <position position="391"/>
    </location>
</feature>
<dbReference type="Pfam" id="PF00648">
    <property type="entry name" value="Peptidase_C2"/>
    <property type="match status" value="1"/>
</dbReference>
<dbReference type="InterPro" id="IPR038765">
    <property type="entry name" value="Papain-like_cys_pep_sf"/>
</dbReference>
<evidence type="ECO:0000256" key="5">
    <source>
        <dbReference type="PIRSR" id="PIRSR622684-1"/>
    </source>
</evidence>
<dbReference type="AlphaFoldDB" id="A0A4Y7TIS1"/>
<evidence type="ECO:0000313" key="9">
    <source>
        <dbReference type="EMBL" id="TEB34060.1"/>
    </source>
</evidence>
<dbReference type="InterPro" id="IPR001300">
    <property type="entry name" value="Peptidase_C2_calpain_cat"/>
</dbReference>
<dbReference type="GO" id="GO:0006508">
    <property type="term" value="P:proteolysis"/>
    <property type="evidence" value="ECO:0007669"/>
    <property type="project" value="UniProtKB-KW"/>
</dbReference>
<evidence type="ECO:0000256" key="1">
    <source>
        <dbReference type="ARBA" id="ARBA00007623"/>
    </source>
</evidence>
<evidence type="ECO:0000256" key="3">
    <source>
        <dbReference type="ARBA" id="ARBA00022801"/>
    </source>
</evidence>
<dbReference type="PANTHER" id="PTHR10183:SF379">
    <property type="entry name" value="CALPAIN-5"/>
    <property type="match status" value="1"/>
</dbReference>
<dbReference type="PROSITE" id="PS50203">
    <property type="entry name" value="CALPAIN_CAT"/>
    <property type="match status" value="1"/>
</dbReference>
<protein>
    <submittedName>
        <fullName evidence="9">Cysteine proteinase</fullName>
    </submittedName>
</protein>
<dbReference type="Gene3D" id="3.90.70.10">
    <property type="entry name" value="Cysteine proteinases"/>
    <property type="match status" value="1"/>
</dbReference>
<proteinExistence type="inferred from homology"/>
<dbReference type="SUPFAM" id="SSF54001">
    <property type="entry name" value="Cysteine proteinases"/>
    <property type="match status" value="1"/>
</dbReference>
<accession>A0A4Y7TIS1</accession>
<feature type="domain" description="Calpain catalytic" evidence="8">
    <location>
        <begin position="156"/>
        <end position="450"/>
    </location>
</feature>
<gene>
    <name evidence="9" type="ORF">FA13DRAFT_1626104</name>
</gene>
<name>A0A4Y7TIS1_COPMI</name>
<keyword evidence="4 6" id="KW-0788">Thiol protease</keyword>
<evidence type="ECO:0000256" key="2">
    <source>
        <dbReference type="ARBA" id="ARBA00022670"/>
    </source>
</evidence>
<dbReference type="OrthoDB" id="424753at2759"/>
<dbReference type="GO" id="GO:0004198">
    <property type="term" value="F:calcium-dependent cysteine-type endopeptidase activity"/>
    <property type="evidence" value="ECO:0007669"/>
    <property type="project" value="InterPro"/>
</dbReference>